<keyword evidence="1" id="KW-1133">Transmembrane helix</keyword>
<evidence type="ECO:0000313" key="2">
    <source>
        <dbReference type="EMBL" id="CAA6827628.1"/>
    </source>
</evidence>
<sequence>MTLLFGKTVCDYSASSQSYIRLHYQRAKVRLFKEFSGQKMPYFSVNFLSIYLYSSHKRINVIMNNYKISDQPLAKKIKTSLNSAKYLIIAIISLGFTLSSIIGVEYNCEGSEMFPTYYGSPFIFKQESLGSSMQYYYSISGLFLNLLVWNIVILVVRHGLLSLIQLKLNPNPIKKLYKIFVGFLLVFSFLNISIAYIGLGEGFREGLNYWHWNLDTIAKDWGMVCEGKWYILFWKEK</sequence>
<gene>
    <name evidence="2" type="ORF">HELGO_WM53351</name>
</gene>
<proteinExistence type="predicted"/>
<dbReference type="AlphaFoldDB" id="A0A6S6U7H0"/>
<dbReference type="EMBL" id="CACVAQ010000405">
    <property type="protein sequence ID" value="CAA6827628.1"/>
    <property type="molecule type" value="Genomic_DNA"/>
</dbReference>
<feature type="transmembrane region" description="Helical" evidence="1">
    <location>
        <begin position="135"/>
        <end position="156"/>
    </location>
</feature>
<name>A0A6S6U7H0_9BACT</name>
<feature type="transmembrane region" description="Helical" evidence="1">
    <location>
        <begin position="176"/>
        <end position="199"/>
    </location>
</feature>
<keyword evidence="1" id="KW-0472">Membrane</keyword>
<reference evidence="2" key="1">
    <citation type="submission" date="2020-01" db="EMBL/GenBank/DDBJ databases">
        <authorList>
            <person name="Meier V. D."/>
            <person name="Meier V D."/>
        </authorList>
    </citation>
    <scope>NUCLEOTIDE SEQUENCE</scope>
    <source>
        <strain evidence="2">HLG_WM_MAG_10</strain>
    </source>
</reference>
<organism evidence="2">
    <name type="scientific">uncultured Aureispira sp</name>
    <dbReference type="NCBI Taxonomy" id="1331704"/>
    <lineage>
        <taxon>Bacteria</taxon>
        <taxon>Pseudomonadati</taxon>
        <taxon>Bacteroidota</taxon>
        <taxon>Saprospiria</taxon>
        <taxon>Saprospirales</taxon>
        <taxon>Saprospiraceae</taxon>
        <taxon>Aureispira</taxon>
        <taxon>environmental samples</taxon>
    </lineage>
</organism>
<feature type="transmembrane region" description="Helical" evidence="1">
    <location>
        <begin position="86"/>
        <end position="104"/>
    </location>
</feature>
<accession>A0A6S6U7H0</accession>
<evidence type="ECO:0000256" key="1">
    <source>
        <dbReference type="SAM" id="Phobius"/>
    </source>
</evidence>
<keyword evidence="1" id="KW-0812">Transmembrane</keyword>
<protein>
    <submittedName>
        <fullName evidence="2">Uncharacterized protein</fullName>
    </submittedName>
</protein>
<feature type="non-terminal residue" evidence="2">
    <location>
        <position position="237"/>
    </location>
</feature>